<dbReference type="KEGG" id="azq:G3580_00245"/>
<reference evidence="2 3" key="1">
    <citation type="submission" date="2020-02" db="EMBL/GenBank/DDBJ databases">
        <title>Nitrogenibacter mangrovi gen. nov., sp. nov. isolated from mangrove sediment, a denitrifying betaproteobacterium.</title>
        <authorList>
            <person name="Liao H."/>
            <person name="Tian Y."/>
        </authorList>
    </citation>
    <scope>NUCLEOTIDE SEQUENCE [LARGE SCALE GENOMIC DNA]</scope>
    <source>
        <strain evidence="2 3">M9-3-2</strain>
    </source>
</reference>
<accession>A0A6C1B1G6</accession>
<evidence type="ECO:0000313" key="2">
    <source>
        <dbReference type="EMBL" id="QID16190.1"/>
    </source>
</evidence>
<gene>
    <name evidence="2" type="ORF">G3580_00245</name>
</gene>
<keyword evidence="3" id="KW-1185">Reference proteome</keyword>
<dbReference type="InterPro" id="IPR029024">
    <property type="entry name" value="TerB-like"/>
</dbReference>
<dbReference type="RefSeq" id="WP_173763355.1">
    <property type="nucleotide sequence ID" value="NZ_CP048836.1"/>
</dbReference>
<protein>
    <submittedName>
        <fullName evidence="2">TerB family tellurite resistance protein</fullName>
    </submittedName>
</protein>
<name>A0A6C1B1G6_9RHOO</name>
<sequence>MLTAHDFDAFSTPEEPSPTRRTVGRRRARPRRRPLRHYGRDSGQAQARLLALSLLANGRMAPCEVDVLCDQGGLAQLGLSREDFFTVLYELCADVGRMPALGGGYVLSRTQVQDLLDEITDPTLRERTLEIMYAVMRSDGRLDEGELALLMATLNAWDETRRFPGHNRAS</sequence>
<feature type="region of interest" description="Disordered" evidence="1">
    <location>
        <begin position="1"/>
        <end position="42"/>
    </location>
</feature>
<dbReference type="CDD" id="cd07177">
    <property type="entry name" value="terB_like"/>
    <property type="match status" value="1"/>
</dbReference>
<proteinExistence type="predicted"/>
<dbReference type="EMBL" id="CP048836">
    <property type="protein sequence ID" value="QID16190.1"/>
    <property type="molecule type" value="Genomic_DNA"/>
</dbReference>
<evidence type="ECO:0000313" key="3">
    <source>
        <dbReference type="Proteomes" id="UP000501991"/>
    </source>
</evidence>
<dbReference type="SUPFAM" id="SSF158682">
    <property type="entry name" value="TerB-like"/>
    <property type="match status" value="1"/>
</dbReference>
<dbReference type="Proteomes" id="UP000501991">
    <property type="component" value="Chromosome"/>
</dbReference>
<dbReference type="AlphaFoldDB" id="A0A6C1B1G6"/>
<feature type="compositionally biased region" description="Basic residues" evidence="1">
    <location>
        <begin position="22"/>
        <end position="37"/>
    </location>
</feature>
<evidence type="ECO:0000256" key="1">
    <source>
        <dbReference type="SAM" id="MobiDB-lite"/>
    </source>
</evidence>
<organism evidence="2 3">
    <name type="scientific">Nitrogeniibacter mangrovi</name>
    <dbReference type="NCBI Taxonomy" id="2016596"/>
    <lineage>
        <taxon>Bacteria</taxon>
        <taxon>Pseudomonadati</taxon>
        <taxon>Pseudomonadota</taxon>
        <taxon>Betaproteobacteria</taxon>
        <taxon>Rhodocyclales</taxon>
        <taxon>Zoogloeaceae</taxon>
        <taxon>Nitrogeniibacter</taxon>
    </lineage>
</organism>